<comment type="catalytic activity">
    <reaction evidence="1">
        <text>ATP + protein L-histidine = ADP + protein N-phospho-L-histidine.</text>
        <dbReference type="EC" id="2.7.13.3"/>
    </reaction>
</comment>
<keyword evidence="4" id="KW-0597">Phosphoprotein</keyword>
<comment type="subcellular location">
    <subcellularLocation>
        <location evidence="2">Cell membrane</location>
    </subcellularLocation>
</comment>
<gene>
    <name evidence="11" type="ORF">SAMN05421872_101552</name>
</gene>
<evidence type="ECO:0000256" key="9">
    <source>
        <dbReference type="ARBA" id="ARBA00023012"/>
    </source>
</evidence>
<evidence type="ECO:0000313" key="12">
    <source>
        <dbReference type="Proteomes" id="UP000199034"/>
    </source>
</evidence>
<dbReference type="RefSeq" id="WP_090850476.1">
    <property type="nucleotide sequence ID" value="NZ_FMZM01000001.1"/>
</dbReference>
<evidence type="ECO:0000256" key="2">
    <source>
        <dbReference type="ARBA" id="ARBA00004236"/>
    </source>
</evidence>
<keyword evidence="8" id="KW-1133">Transmembrane helix</keyword>
<dbReference type="InterPro" id="IPR036097">
    <property type="entry name" value="HisK_dim/P_sf"/>
</dbReference>
<reference evidence="11 12" key="1">
    <citation type="submission" date="2016-10" db="EMBL/GenBank/DDBJ databases">
        <authorList>
            <person name="de Groot N.N."/>
        </authorList>
    </citation>
    <scope>NUCLEOTIDE SEQUENCE [LARGE SCALE GENOMIC DNA]</scope>
    <source>
        <strain evidence="11 12">CGMCC 4.6858</strain>
    </source>
</reference>
<keyword evidence="5" id="KW-0808">Transferase</keyword>
<evidence type="ECO:0000256" key="3">
    <source>
        <dbReference type="ARBA" id="ARBA00012438"/>
    </source>
</evidence>
<dbReference type="InterPro" id="IPR050428">
    <property type="entry name" value="TCS_sensor_his_kinase"/>
</dbReference>
<keyword evidence="6" id="KW-0812">Transmembrane</keyword>
<keyword evidence="7 11" id="KW-0418">Kinase</keyword>
<keyword evidence="9" id="KW-0902">Two-component regulatory system</keyword>
<evidence type="ECO:0000256" key="6">
    <source>
        <dbReference type="ARBA" id="ARBA00022692"/>
    </source>
</evidence>
<evidence type="ECO:0000256" key="7">
    <source>
        <dbReference type="ARBA" id="ARBA00022777"/>
    </source>
</evidence>
<evidence type="ECO:0000259" key="10">
    <source>
        <dbReference type="PROSITE" id="PS50885"/>
    </source>
</evidence>
<name>A0A1G6JQL1_9ACTN</name>
<dbReference type="SMART" id="SM00304">
    <property type="entry name" value="HAMP"/>
    <property type="match status" value="1"/>
</dbReference>
<feature type="domain" description="HAMP" evidence="10">
    <location>
        <begin position="150"/>
        <end position="202"/>
    </location>
</feature>
<dbReference type="Proteomes" id="UP000199034">
    <property type="component" value="Unassembled WGS sequence"/>
</dbReference>
<dbReference type="PROSITE" id="PS50885">
    <property type="entry name" value="HAMP"/>
    <property type="match status" value="1"/>
</dbReference>
<dbReference type="GO" id="GO:0000155">
    <property type="term" value="F:phosphorelay sensor kinase activity"/>
    <property type="evidence" value="ECO:0007669"/>
    <property type="project" value="InterPro"/>
</dbReference>
<dbReference type="Pfam" id="PF00672">
    <property type="entry name" value="HAMP"/>
    <property type="match status" value="1"/>
</dbReference>
<evidence type="ECO:0000313" key="11">
    <source>
        <dbReference type="EMBL" id="SDC20983.1"/>
    </source>
</evidence>
<dbReference type="OrthoDB" id="9786919at2"/>
<keyword evidence="8" id="KW-0472">Membrane</keyword>
<dbReference type="SUPFAM" id="SSF47384">
    <property type="entry name" value="Homodimeric domain of signal transducing histidine kinase"/>
    <property type="match status" value="1"/>
</dbReference>
<dbReference type="Gene3D" id="1.10.287.130">
    <property type="match status" value="1"/>
</dbReference>
<evidence type="ECO:0000256" key="5">
    <source>
        <dbReference type="ARBA" id="ARBA00022679"/>
    </source>
</evidence>
<dbReference type="EMBL" id="FMZM01000001">
    <property type="protein sequence ID" value="SDC20983.1"/>
    <property type="molecule type" value="Genomic_DNA"/>
</dbReference>
<dbReference type="PANTHER" id="PTHR45436:SF5">
    <property type="entry name" value="SENSOR HISTIDINE KINASE TRCS"/>
    <property type="match status" value="1"/>
</dbReference>
<dbReference type="STRING" id="1045774.SAMN05421872_101552"/>
<dbReference type="GO" id="GO:0005886">
    <property type="term" value="C:plasma membrane"/>
    <property type="evidence" value="ECO:0007669"/>
    <property type="project" value="UniProtKB-SubCell"/>
</dbReference>
<keyword evidence="12" id="KW-1185">Reference proteome</keyword>
<protein>
    <recommendedName>
        <fullName evidence="3">histidine kinase</fullName>
        <ecNumber evidence="3">2.7.13.3</ecNumber>
    </recommendedName>
</protein>
<evidence type="ECO:0000256" key="1">
    <source>
        <dbReference type="ARBA" id="ARBA00000085"/>
    </source>
</evidence>
<evidence type="ECO:0000256" key="8">
    <source>
        <dbReference type="ARBA" id="ARBA00022989"/>
    </source>
</evidence>
<dbReference type="EC" id="2.7.13.3" evidence="3"/>
<dbReference type="PANTHER" id="PTHR45436">
    <property type="entry name" value="SENSOR HISTIDINE KINASE YKOH"/>
    <property type="match status" value="1"/>
</dbReference>
<dbReference type="AlphaFoldDB" id="A0A1G6JQL1"/>
<sequence>MRERLTASFILLAVALLAVAALIRSYTLGHEIREHEGTRLQHEAVLVGRLVETRLESGGVVDAAFLQPLADVDARLRWEPAAGGNVEVRGPSYDDGEDLHASVPAAGGRVTVAQDDGLVRDLLVGDPWALVVLLGLTLAGAAAAGLLVARRLSAPFRRLAEAAGALGRGRFDLDLPETRIPEAVAIARSLSTSADQLRERLRRDQEFAAHTSHALRSPLTGLRLELEEVLLRDDLPDDVRATVGHALAGITHVDEVAGELVALQRGSLVEGAQVPLRDLATQVAQRWADELGLVDREITAAVEGELDQRYTPGPVEHLLDLVLVAVLRTSSGAVRLVLEGDVDGHLRISVTTEQSSAGRAADDPFEAARSGCAALGGRWVGSEPRDGLEILLPRR</sequence>
<dbReference type="InterPro" id="IPR003660">
    <property type="entry name" value="HAMP_dom"/>
</dbReference>
<evidence type="ECO:0000256" key="4">
    <source>
        <dbReference type="ARBA" id="ARBA00022553"/>
    </source>
</evidence>
<accession>A0A1G6JQL1</accession>
<organism evidence="11 12">
    <name type="scientific">Nocardioides lianchengensis</name>
    <dbReference type="NCBI Taxonomy" id="1045774"/>
    <lineage>
        <taxon>Bacteria</taxon>
        <taxon>Bacillati</taxon>
        <taxon>Actinomycetota</taxon>
        <taxon>Actinomycetes</taxon>
        <taxon>Propionibacteriales</taxon>
        <taxon>Nocardioidaceae</taxon>
        <taxon>Nocardioides</taxon>
    </lineage>
</organism>
<proteinExistence type="predicted"/>